<dbReference type="Proteomes" id="UP000250235">
    <property type="component" value="Unassembled WGS sequence"/>
</dbReference>
<dbReference type="Gene3D" id="1.10.510.10">
    <property type="entry name" value="Transferase(Phosphotransferase) domain 1"/>
    <property type="match status" value="1"/>
</dbReference>
<feature type="compositionally biased region" description="Polar residues" evidence="1">
    <location>
        <begin position="252"/>
        <end position="263"/>
    </location>
</feature>
<evidence type="ECO:0000313" key="4">
    <source>
        <dbReference type="Proteomes" id="UP000250235"/>
    </source>
</evidence>
<dbReference type="OrthoDB" id="4062651at2759"/>
<feature type="region of interest" description="Disordered" evidence="1">
    <location>
        <begin position="182"/>
        <end position="222"/>
    </location>
</feature>
<feature type="compositionally biased region" description="Basic and acidic residues" evidence="1">
    <location>
        <begin position="207"/>
        <end position="217"/>
    </location>
</feature>
<dbReference type="EMBL" id="KQ994554">
    <property type="protein sequence ID" value="KZV47867.1"/>
    <property type="molecule type" value="Genomic_DNA"/>
</dbReference>
<dbReference type="SUPFAM" id="SSF56112">
    <property type="entry name" value="Protein kinase-like (PK-like)"/>
    <property type="match status" value="1"/>
</dbReference>
<feature type="compositionally biased region" description="Polar residues" evidence="1">
    <location>
        <begin position="116"/>
        <end position="129"/>
    </location>
</feature>
<evidence type="ECO:0000313" key="3">
    <source>
        <dbReference type="EMBL" id="KZV47867.1"/>
    </source>
</evidence>
<feature type="compositionally biased region" description="Low complexity" evidence="1">
    <location>
        <begin position="143"/>
        <end position="164"/>
    </location>
</feature>
<protein>
    <submittedName>
        <fullName evidence="3">Protein kinase 2B, chloroplastic-like</fullName>
    </submittedName>
</protein>
<sequence>MGNADPNKTKSGNKYEVKPQYEELSKQINMQHAINQCYECMRLSKEISQLGCCTGKSYHIASIPRSINREIIGLLNSYLNCSKYLNRFHKQRPATNSSSRPLKLHGKAQPKILETESVQGTNIPEQSSNQRKKAHPKDGNAWRNLLLNSAASRSRPSSKQPPRLVGKERSFQEIPALMLLSRVTPKRRRIGTRSQRLNTRNAQTTSHEQKQIPHAKPDLSLGNAQQNDAVARPDPSNERYHVLALKQDLTHNKTLTTHNPNPKHQNRRLPLTNTPPPRVAGIRSGRFDEQNPFVQNSSVLLVQPDEGVSVLVLDRIGDYLPQSTEKSRVLVIPVGARHKCQQDRKIKLLTRPPAAAACGGAPFRIDRLPAFSYVLPLPRRGADPDPQQCLDANVIYRDLKASNVLLDSEFNAKLSDFGLARAGPNGDRTHVSTRIVGTKGYAAPEYIATGRLTPKCDVYSYGVVLLELLSGKRALGDENAGGADETLVDWAKPFLNDKRKMLRIMDSRLGGQYPKKDAQFLAVLVLRCLNTDPKNRPTMSEVMAVLEQLQASVVANRVSVEANKKRYGG</sequence>
<accession>A0A2Z7CPI9</accession>
<keyword evidence="4" id="KW-1185">Reference proteome</keyword>
<evidence type="ECO:0000256" key="1">
    <source>
        <dbReference type="SAM" id="MobiDB-lite"/>
    </source>
</evidence>
<dbReference type="GO" id="GO:0005524">
    <property type="term" value="F:ATP binding"/>
    <property type="evidence" value="ECO:0007669"/>
    <property type="project" value="InterPro"/>
</dbReference>
<evidence type="ECO:0000259" key="2">
    <source>
        <dbReference type="PROSITE" id="PS50011"/>
    </source>
</evidence>
<dbReference type="AlphaFoldDB" id="A0A2Z7CPI9"/>
<dbReference type="GO" id="GO:0004672">
    <property type="term" value="F:protein kinase activity"/>
    <property type="evidence" value="ECO:0007669"/>
    <property type="project" value="InterPro"/>
</dbReference>
<dbReference type="PROSITE" id="PS50011">
    <property type="entry name" value="PROTEIN_KINASE_DOM"/>
    <property type="match status" value="1"/>
</dbReference>
<feature type="compositionally biased region" description="Polar residues" evidence="1">
    <location>
        <begin position="192"/>
        <end position="206"/>
    </location>
</feature>
<keyword evidence="3" id="KW-0418">Kinase</keyword>
<dbReference type="InterPro" id="IPR008271">
    <property type="entry name" value="Ser/Thr_kinase_AS"/>
</dbReference>
<dbReference type="SMART" id="SM00220">
    <property type="entry name" value="S_TKc"/>
    <property type="match status" value="1"/>
</dbReference>
<feature type="region of interest" description="Disordered" evidence="1">
    <location>
        <begin position="113"/>
        <end position="170"/>
    </location>
</feature>
<keyword evidence="3" id="KW-0808">Transferase</keyword>
<feature type="domain" description="Protein kinase" evidence="2">
    <location>
        <begin position="215"/>
        <end position="549"/>
    </location>
</feature>
<dbReference type="PANTHER" id="PTHR45621">
    <property type="entry name" value="OS01G0588500 PROTEIN-RELATED"/>
    <property type="match status" value="1"/>
</dbReference>
<dbReference type="Pfam" id="PF00069">
    <property type="entry name" value="Pkinase"/>
    <property type="match status" value="1"/>
</dbReference>
<proteinExistence type="predicted"/>
<feature type="region of interest" description="Disordered" evidence="1">
    <location>
        <begin position="251"/>
        <end position="276"/>
    </location>
</feature>
<organism evidence="3 4">
    <name type="scientific">Dorcoceras hygrometricum</name>
    <dbReference type="NCBI Taxonomy" id="472368"/>
    <lineage>
        <taxon>Eukaryota</taxon>
        <taxon>Viridiplantae</taxon>
        <taxon>Streptophyta</taxon>
        <taxon>Embryophyta</taxon>
        <taxon>Tracheophyta</taxon>
        <taxon>Spermatophyta</taxon>
        <taxon>Magnoliopsida</taxon>
        <taxon>eudicotyledons</taxon>
        <taxon>Gunneridae</taxon>
        <taxon>Pentapetalae</taxon>
        <taxon>asterids</taxon>
        <taxon>lamiids</taxon>
        <taxon>Lamiales</taxon>
        <taxon>Gesneriaceae</taxon>
        <taxon>Didymocarpoideae</taxon>
        <taxon>Trichosporeae</taxon>
        <taxon>Loxocarpinae</taxon>
        <taxon>Dorcoceras</taxon>
    </lineage>
</organism>
<name>A0A2Z7CPI9_9LAMI</name>
<gene>
    <name evidence="3" type="ORF">F511_10889</name>
</gene>
<reference evidence="3 4" key="1">
    <citation type="journal article" date="2015" name="Proc. Natl. Acad. Sci. U.S.A.">
        <title>The resurrection genome of Boea hygrometrica: A blueprint for survival of dehydration.</title>
        <authorList>
            <person name="Xiao L."/>
            <person name="Yang G."/>
            <person name="Zhang L."/>
            <person name="Yang X."/>
            <person name="Zhao S."/>
            <person name="Ji Z."/>
            <person name="Zhou Q."/>
            <person name="Hu M."/>
            <person name="Wang Y."/>
            <person name="Chen M."/>
            <person name="Xu Y."/>
            <person name="Jin H."/>
            <person name="Xiao X."/>
            <person name="Hu G."/>
            <person name="Bao F."/>
            <person name="Hu Y."/>
            <person name="Wan P."/>
            <person name="Li L."/>
            <person name="Deng X."/>
            <person name="Kuang T."/>
            <person name="Xiang C."/>
            <person name="Zhu J.K."/>
            <person name="Oliver M.J."/>
            <person name="He Y."/>
        </authorList>
    </citation>
    <scope>NUCLEOTIDE SEQUENCE [LARGE SCALE GENOMIC DNA]</scope>
    <source>
        <strain evidence="4">cv. XS01</strain>
    </source>
</reference>
<dbReference type="PROSITE" id="PS00108">
    <property type="entry name" value="PROTEIN_KINASE_ST"/>
    <property type="match status" value="1"/>
</dbReference>
<dbReference type="InterPro" id="IPR000719">
    <property type="entry name" value="Prot_kinase_dom"/>
</dbReference>
<dbReference type="InterPro" id="IPR011009">
    <property type="entry name" value="Kinase-like_dom_sf"/>
</dbReference>
<dbReference type="InterPro" id="IPR050823">
    <property type="entry name" value="Plant_Ser_Thr_Prot_Kinase"/>
</dbReference>